<dbReference type="CDD" id="cd01189">
    <property type="entry name" value="INT_ICEBs1_C_like"/>
    <property type="match status" value="1"/>
</dbReference>
<dbReference type="SUPFAM" id="SSF56349">
    <property type="entry name" value="DNA breaking-rejoining enzymes"/>
    <property type="match status" value="1"/>
</dbReference>
<sequence>MKWSDLNFSTGMLRISKTLYSPESNMYKIEITPPKTNAAIRNFDLDDVIIKMLKAYKADQEERQKRYKQVNDDFYDEKYMFSRPNGRPLNQKFLLNRMDRLLKRTTITKHATPYIFRHTHISMLAEAKVDLAVIMQRVGHDDSKTTLKIYTHVTAVITSDASNKVKIHFDNIINPKKSPEM</sequence>
<keyword evidence="4" id="KW-1185">Reference proteome</keyword>
<name>A0ABX3EL51_9BACL</name>
<evidence type="ECO:0000313" key="3">
    <source>
        <dbReference type="EMBL" id="OKP85250.1"/>
    </source>
</evidence>
<dbReference type="InterPro" id="IPR002104">
    <property type="entry name" value="Integrase_catalytic"/>
</dbReference>
<dbReference type="InterPro" id="IPR013762">
    <property type="entry name" value="Integrase-like_cat_sf"/>
</dbReference>
<evidence type="ECO:0000256" key="1">
    <source>
        <dbReference type="ARBA" id="ARBA00023172"/>
    </source>
</evidence>
<protein>
    <recommendedName>
        <fullName evidence="2">Tyr recombinase domain-containing protein</fullName>
    </recommendedName>
</protein>
<dbReference type="RefSeq" id="WP_167374692.1">
    <property type="nucleotide sequence ID" value="NZ_LVWI01000046.1"/>
</dbReference>
<accession>A0ABX3EL51</accession>
<comment type="caution">
    <text evidence="3">The sequence shown here is derived from an EMBL/GenBank/DDBJ whole genome shotgun (WGS) entry which is preliminary data.</text>
</comment>
<dbReference type="Proteomes" id="UP000186058">
    <property type="component" value="Unassembled WGS sequence"/>
</dbReference>
<dbReference type="InterPro" id="IPR011010">
    <property type="entry name" value="DNA_brk_join_enz"/>
</dbReference>
<evidence type="ECO:0000313" key="4">
    <source>
        <dbReference type="Proteomes" id="UP000186058"/>
    </source>
</evidence>
<reference evidence="3 4" key="1">
    <citation type="submission" date="2016-03" db="EMBL/GenBank/DDBJ databases">
        <authorList>
            <person name="Sant'Anna F.H."/>
            <person name="Ambrosini A."/>
            <person name="Souza R."/>
            <person name="Bach E."/>
            <person name="Fernandes G."/>
            <person name="Balsanelli E."/>
            <person name="Baura V.A."/>
            <person name="Souza E.M."/>
            <person name="Passaglia L."/>
        </authorList>
    </citation>
    <scope>NUCLEOTIDE SEQUENCE [LARGE SCALE GENOMIC DNA]</scope>
    <source>
        <strain evidence="3 4">P26E</strain>
    </source>
</reference>
<dbReference type="Gene3D" id="1.10.443.10">
    <property type="entry name" value="Intergrase catalytic core"/>
    <property type="match status" value="1"/>
</dbReference>
<feature type="domain" description="Tyr recombinase" evidence="2">
    <location>
        <begin position="1"/>
        <end position="163"/>
    </location>
</feature>
<evidence type="ECO:0000259" key="2">
    <source>
        <dbReference type="PROSITE" id="PS51898"/>
    </source>
</evidence>
<organism evidence="3 4">
    <name type="scientific">Paenibacillus helianthi</name>
    <dbReference type="NCBI Taxonomy" id="1349432"/>
    <lineage>
        <taxon>Bacteria</taxon>
        <taxon>Bacillati</taxon>
        <taxon>Bacillota</taxon>
        <taxon>Bacilli</taxon>
        <taxon>Bacillales</taxon>
        <taxon>Paenibacillaceae</taxon>
        <taxon>Paenibacillus</taxon>
    </lineage>
</organism>
<proteinExistence type="predicted"/>
<gene>
    <name evidence="3" type="ORF">A3844_16605</name>
</gene>
<keyword evidence="1" id="KW-0233">DNA recombination</keyword>
<dbReference type="PROSITE" id="PS51898">
    <property type="entry name" value="TYR_RECOMBINASE"/>
    <property type="match status" value="1"/>
</dbReference>
<dbReference type="EMBL" id="LVWI01000046">
    <property type="protein sequence ID" value="OKP85250.1"/>
    <property type="molecule type" value="Genomic_DNA"/>
</dbReference>
<dbReference type="Pfam" id="PF00589">
    <property type="entry name" value="Phage_integrase"/>
    <property type="match status" value="1"/>
</dbReference>